<evidence type="ECO:0000256" key="1">
    <source>
        <dbReference type="ARBA" id="ARBA00004442"/>
    </source>
</evidence>
<keyword evidence="12" id="KW-1185">Reference proteome</keyword>
<feature type="chain" id="PRO_5026159063" evidence="8">
    <location>
        <begin position="19"/>
        <end position="368"/>
    </location>
</feature>
<evidence type="ECO:0000313" key="11">
    <source>
        <dbReference type="EMBL" id="QIF95959.1"/>
    </source>
</evidence>
<dbReference type="PRINTS" id="PR00811">
    <property type="entry name" value="BCTERIALGSPD"/>
</dbReference>
<dbReference type="InterPro" id="IPR004845">
    <property type="entry name" value="T2SS_GspD_CS"/>
</dbReference>
<feature type="domain" description="NolW-like" evidence="10">
    <location>
        <begin position="58"/>
        <end position="122"/>
    </location>
</feature>
<proteinExistence type="inferred from homology"/>
<evidence type="ECO:0000256" key="5">
    <source>
        <dbReference type="ARBA" id="ARBA00023136"/>
    </source>
</evidence>
<dbReference type="Pfam" id="PF00263">
    <property type="entry name" value="Secretin"/>
    <property type="match status" value="1"/>
</dbReference>
<dbReference type="InterPro" id="IPR005644">
    <property type="entry name" value="NolW-like"/>
</dbReference>
<organism evidence="11 12">
    <name type="scientific">Proteus vulgaris</name>
    <dbReference type="NCBI Taxonomy" id="585"/>
    <lineage>
        <taxon>Bacteria</taxon>
        <taxon>Pseudomonadati</taxon>
        <taxon>Pseudomonadota</taxon>
        <taxon>Gammaproteobacteria</taxon>
        <taxon>Enterobacterales</taxon>
        <taxon>Morganellaceae</taxon>
        <taxon>Proteus</taxon>
    </lineage>
</organism>
<dbReference type="AlphaFoldDB" id="A0A6G6SSD5"/>
<protein>
    <submittedName>
        <fullName evidence="11">Type IV pilus secretin PilQ</fullName>
    </submittedName>
</protein>
<gene>
    <name evidence="11" type="primary">pilQ</name>
    <name evidence="11" type="ORF">GTH24_19540</name>
</gene>
<dbReference type="InterPro" id="IPR051808">
    <property type="entry name" value="Type_IV_pilus_biogenesis"/>
</dbReference>
<dbReference type="InterPro" id="IPR001775">
    <property type="entry name" value="GspD/PilQ"/>
</dbReference>
<dbReference type="InterPro" id="IPR013355">
    <property type="entry name" value="Pilus_4_PilQ"/>
</dbReference>
<dbReference type="Pfam" id="PF03958">
    <property type="entry name" value="Secretin_N"/>
    <property type="match status" value="1"/>
</dbReference>
<evidence type="ECO:0000256" key="7">
    <source>
        <dbReference type="RuleBase" id="RU004004"/>
    </source>
</evidence>
<evidence type="ECO:0000313" key="12">
    <source>
        <dbReference type="Proteomes" id="UP000503287"/>
    </source>
</evidence>
<dbReference type="PANTHER" id="PTHR30604">
    <property type="entry name" value="PROTEIN TRANSPORT PROTEIN HOFQ"/>
    <property type="match status" value="1"/>
</dbReference>
<comment type="subcellular location">
    <subcellularLocation>
        <location evidence="1 7">Cell outer membrane</location>
    </subcellularLocation>
</comment>
<dbReference type="PANTHER" id="PTHR30604:SF1">
    <property type="entry name" value="DNA UTILIZATION PROTEIN HOFQ"/>
    <property type="match status" value="1"/>
</dbReference>
<dbReference type="GO" id="GO:0009306">
    <property type="term" value="P:protein secretion"/>
    <property type="evidence" value="ECO:0007669"/>
    <property type="project" value="InterPro"/>
</dbReference>
<dbReference type="Proteomes" id="UP000503287">
    <property type="component" value="Chromosome"/>
</dbReference>
<dbReference type="RefSeq" id="WP_164526880.1">
    <property type="nucleotide sequence ID" value="NZ_CP047344.1"/>
</dbReference>
<keyword evidence="4 8" id="KW-0732">Signal</keyword>
<feature type="domain" description="Type II/III secretion system secretin-like" evidence="9">
    <location>
        <begin position="211"/>
        <end position="368"/>
    </location>
</feature>
<dbReference type="InterPro" id="IPR038591">
    <property type="entry name" value="NolW-like_sf"/>
</dbReference>
<dbReference type="PROSITE" id="PS00875">
    <property type="entry name" value="T2SP_D"/>
    <property type="match status" value="1"/>
</dbReference>
<evidence type="ECO:0000259" key="9">
    <source>
        <dbReference type="Pfam" id="PF00263"/>
    </source>
</evidence>
<sequence length="368" mass="40927">MKTLVFFIMLCMTTCVLAHLRDPFFPDVSDAINHENIPSISTEEPWEDTQQTEQLHHRLYPLNYADAETLAKQLSTYAIPLLSKQGRIIADSDSNSLSIVDNNKALSEIADWLKLKDTPQQQVHITAHIVSSSQDALNELGTQWGLQALKTTNTEAVSTIPSTTPINPNSALSIPSLSALSLHQNTKNPLHYIAFNIARINGRLLELELSALEQEKQLSIIASPRLTAAHEKTASIKQGTEIPYVSRDNEATRVQFKEAVLGMEVTPIIQRNKKIRLILKISQNTPGIALVQGGSEHLSIDKQEISTEVTINDGETIMLGGIFQQKQQEHTAKIPLLSSIPLLGILFSHKRDQHSRHELVIFITPKLI</sequence>
<accession>A0A6G6SSD5</accession>
<evidence type="ECO:0000259" key="10">
    <source>
        <dbReference type="Pfam" id="PF03958"/>
    </source>
</evidence>
<dbReference type="InterPro" id="IPR004846">
    <property type="entry name" value="T2SS/T3SS_dom"/>
</dbReference>
<evidence type="ECO:0000256" key="2">
    <source>
        <dbReference type="ARBA" id="ARBA00006304"/>
    </source>
</evidence>
<keyword evidence="5" id="KW-0472">Membrane</keyword>
<dbReference type="GO" id="GO:0009279">
    <property type="term" value="C:cell outer membrane"/>
    <property type="evidence" value="ECO:0007669"/>
    <property type="project" value="UniProtKB-SubCell"/>
</dbReference>
<evidence type="ECO:0000256" key="4">
    <source>
        <dbReference type="ARBA" id="ARBA00022729"/>
    </source>
</evidence>
<dbReference type="NCBIfam" id="TIGR02515">
    <property type="entry name" value="IV_pilus_PilQ"/>
    <property type="match status" value="1"/>
</dbReference>
<name>A0A6G6SSD5_PROVU</name>
<comment type="similarity">
    <text evidence="2">Belongs to the bacterial secretin family. PilQ subfamily.</text>
</comment>
<evidence type="ECO:0000256" key="3">
    <source>
        <dbReference type="ARBA" id="ARBA00022448"/>
    </source>
</evidence>
<evidence type="ECO:0000256" key="8">
    <source>
        <dbReference type="SAM" id="SignalP"/>
    </source>
</evidence>
<keyword evidence="6" id="KW-0998">Cell outer membrane</keyword>
<reference evidence="11 12" key="1">
    <citation type="submission" date="2020-01" db="EMBL/GenBank/DDBJ databases">
        <title>The genomic epidemiology of tigecycline resistance gene tet(X) variants in a swine farm in China.</title>
        <authorList>
            <person name="Peng K."/>
            <person name="Li R."/>
        </authorList>
    </citation>
    <scope>NUCLEOTIDE SEQUENCE [LARGE SCALE GENOMIC DNA]</scope>
    <source>
        <strain evidence="11 12">ZN3</strain>
    </source>
</reference>
<keyword evidence="3 7" id="KW-0813">Transport</keyword>
<dbReference type="Gene3D" id="3.30.1370.120">
    <property type="match status" value="1"/>
</dbReference>
<evidence type="ECO:0000256" key="6">
    <source>
        <dbReference type="ARBA" id="ARBA00023237"/>
    </source>
</evidence>
<dbReference type="EMBL" id="CP047344">
    <property type="protein sequence ID" value="QIF95959.1"/>
    <property type="molecule type" value="Genomic_DNA"/>
</dbReference>
<feature type="signal peptide" evidence="8">
    <location>
        <begin position="1"/>
        <end position="18"/>
    </location>
</feature>